<dbReference type="CDD" id="cd00051">
    <property type="entry name" value="EFh"/>
    <property type="match status" value="1"/>
</dbReference>
<feature type="domain" description="EF-hand" evidence="2">
    <location>
        <begin position="7"/>
        <end position="42"/>
    </location>
</feature>
<dbReference type="EMBL" id="FN653211">
    <property type="protein sequence ID" value="CBY13687.1"/>
    <property type="molecule type" value="Genomic_DNA"/>
</dbReference>
<keyword evidence="4" id="KW-1185">Reference proteome</keyword>
<dbReference type="GO" id="GO:0016460">
    <property type="term" value="C:myosin II complex"/>
    <property type="evidence" value="ECO:0007669"/>
    <property type="project" value="TreeGrafter"/>
</dbReference>
<dbReference type="OrthoDB" id="10276056at2759"/>
<dbReference type="Gene3D" id="1.10.238.10">
    <property type="entry name" value="EF-hand"/>
    <property type="match status" value="2"/>
</dbReference>
<accession>E4XVG9</accession>
<gene>
    <name evidence="3" type="ORF">GSOID_T00005499001</name>
</gene>
<organism evidence="3">
    <name type="scientific">Oikopleura dioica</name>
    <name type="common">Tunicate</name>
    <dbReference type="NCBI Taxonomy" id="34765"/>
    <lineage>
        <taxon>Eukaryota</taxon>
        <taxon>Metazoa</taxon>
        <taxon>Chordata</taxon>
        <taxon>Tunicata</taxon>
        <taxon>Appendicularia</taxon>
        <taxon>Copelata</taxon>
        <taxon>Oikopleuridae</taxon>
        <taxon>Oikopleura</taxon>
    </lineage>
</organism>
<dbReference type="PANTHER" id="PTHR23048">
    <property type="entry name" value="MYOSIN LIGHT CHAIN 1, 3"/>
    <property type="match status" value="1"/>
</dbReference>
<reference evidence="3" key="1">
    <citation type="journal article" date="2010" name="Science">
        <title>Plasticity of animal genome architecture unmasked by rapid evolution of a pelagic tunicate.</title>
        <authorList>
            <person name="Denoeud F."/>
            <person name="Henriet S."/>
            <person name="Mungpakdee S."/>
            <person name="Aury J.M."/>
            <person name="Da Silva C."/>
            <person name="Brinkmann H."/>
            <person name="Mikhaleva J."/>
            <person name="Olsen L.C."/>
            <person name="Jubin C."/>
            <person name="Canestro C."/>
            <person name="Bouquet J.M."/>
            <person name="Danks G."/>
            <person name="Poulain J."/>
            <person name="Campsteijn C."/>
            <person name="Adamski M."/>
            <person name="Cross I."/>
            <person name="Yadetie F."/>
            <person name="Muffato M."/>
            <person name="Louis A."/>
            <person name="Butcher S."/>
            <person name="Tsagkogeorga G."/>
            <person name="Konrad A."/>
            <person name="Singh S."/>
            <person name="Jensen M.F."/>
            <person name="Cong E.H."/>
            <person name="Eikeseth-Otteraa H."/>
            <person name="Noel B."/>
            <person name="Anthouard V."/>
            <person name="Porcel B.M."/>
            <person name="Kachouri-Lafond R."/>
            <person name="Nishino A."/>
            <person name="Ugolini M."/>
            <person name="Chourrout P."/>
            <person name="Nishida H."/>
            <person name="Aasland R."/>
            <person name="Huzurbazar S."/>
            <person name="Westhof E."/>
            <person name="Delsuc F."/>
            <person name="Lehrach H."/>
            <person name="Reinhardt R."/>
            <person name="Weissenbach J."/>
            <person name="Roy S.W."/>
            <person name="Artiguenave F."/>
            <person name="Postlethwait J.H."/>
            <person name="Manak J.R."/>
            <person name="Thompson E.M."/>
            <person name="Jaillon O."/>
            <person name="Du Pasquier L."/>
            <person name="Boudinot P."/>
            <person name="Liberles D.A."/>
            <person name="Volff J.N."/>
            <person name="Philippe H."/>
            <person name="Lenhard B."/>
            <person name="Roest Crollius H."/>
            <person name="Wincker P."/>
            <person name="Chourrout D."/>
        </authorList>
    </citation>
    <scope>NUCLEOTIDE SEQUENCE [LARGE SCALE GENOMIC DNA]</scope>
</reference>
<protein>
    <recommendedName>
        <fullName evidence="2">EF-hand domain-containing protein</fullName>
    </recommendedName>
</protein>
<dbReference type="InParanoid" id="E4XVG9"/>
<dbReference type="InterPro" id="IPR050230">
    <property type="entry name" value="CALM/Myosin/TropC-like"/>
</dbReference>
<dbReference type="GO" id="GO:0005509">
    <property type="term" value="F:calcium ion binding"/>
    <property type="evidence" value="ECO:0007669"/>
    <property type="project" value="InterPro"/>
</dbReference>
<evidence type="ECO:0000313" key="3">
    <source>
        <dbReference type="EMBL" id="CBY13687.1"/>
    </source>
</evidence>
<dbReference type="InterPro" id="IPR002048">
    <property type="entry name" value="EF_hand_dom"/>
</dbReference>
<dbReference type="FunFam" id="1.10.238.10:FF:000003">
    <property type="entry name" value="Calmodulin A"/>
    <property type="match status" value="1"/>
</dbReference>
<dbReference type="SMART" id="SM00054">
    <property type="entry name" value="EFh"/>
    <property type="match status" value="2"/>
</dbReference>
<dbReference type="InterPro" id="IPR011992">
    <property type="entry name" value="EF-hand-dom_pair"/>
</dbReference>
<feature type="domain" description="EF-hand" evidence="2">
    <location>
        <begin position="94"/>
        <end position="129"/>
    </location>
</feature>
<dbReference type="Proteomes" id="UP000001307">
    <property type="component" value="Unassembled WGS sequence"/>
</dbReference>
<dbReference type="AlphaFoldDB" id="E4XVG9"/>
<keyword evidence="1" id="KW-0677">Repeat</keyword>
<evidence type="ECO:0000313" key="4">
    <source>
        <dbReference type="Proteomes" id="UP000001307"/>
    </source>
</evidence>
<dbReference type="SUPFAM" id="SSF47473">
    <property type="entry name" value="EF-hand"/>
    <property type="match status" value="1"/>
</dbReference>
<evidence type="ECO:0000259" key="2">
    <source>
        <dbReference type="PROSITE" id="PS50222"/>
    </source>
</evidence>
<sequence>MSEFSSDQIAAFRDAFELFDRTGAGTIAYKECSSLARCFGYSPTDAFVKNLLSGGDGVTEMETELSKKDMEEKMISLDEFLPHLWNISQAPDPGNYEDFFEGLKVFDKNGQGLVSSAELRHVLTSLGEKMTGDEVEKLCEGLEDNNGEVNYDIFIKTLMSDKQGIWSPESAE</sequence>
<dbReference type="PROSITE" id="PS50222">
    <property type="entry name" value="EF_HAND_2"/>
    <property type="match status" value="2"/>
</dbReference>
<name>E4XVG9_OIKDI</name>
<proteinExistence type="predicted"/>
<evidence type="ECO:0000256" key="1">
    <source>
        <dbReference type="ARBA" id="ARBA00022737"/>
    </source>
</evidence>
<dbReference type="PANTHER" id="PTHR23048:SF49">
    <property type="entry name" value="FI08416P-RELATED"/>
    <property type="match status" value="1"/>
</dbReference>